<dbReference type="EMBL" id="UOFR01000004">
    <property type="protein sequence ID" value="VAW90787.1"/>
    <property type="molecule type" value="Genomic_DNA"/>
</dbReference>
<name>A0A3B0ZTX3_9ZZZZ</name>
<gene>
    <name evidence="1" type="ORF">MNBD_GAMMA21-1310</name>
</gene>
<reference evidence="1" key="1">
    <citation type="submission" date="2018-06" db="EMBL/GenBank/DDBJ databases">
        <authorList>
            <person name="Zhirakovskaya E."/>
        </authorList>
    </citation>
    <scope>NUCLEOTIDE SEQUENCE</scope>
</reference>
<proteinExistence type="predicted"/>
<sequence length="223" mass="25080">MSHTLWHPVKNYFKVTRLFVLLMFVPLILTACADNDNVLPDYEVKRLRVDAMNTDTNAKADITSHNTEPLWATGWRFEFNVVNKGGEKGLGPNEDGSPHASIPVLFSATIPADRLSGCPSRSTNDISVYDGPGFRQLQVWRFVPVKSGPIYSFSNIFVTNTDPPNNCVLEDVYVHWDARKSDYDNTIVESDYTNNKMFISITSWPGQKTWVNEKKSGSDGSIL</sequence>
<dbReference type="AlphaFoldDB" id="A0A3B0ZTX3"/>
<protein>
    <submittedName>
        <fullName evidence="1">Uncharacterized protein</fullName>
    </submittedName>
</protein>
<evidence type="ECO:0000313" key="1">
    <source>
        <dbReference type="EMBL" id="VAW90787.1"/>
    </source>
</evidence>
<organism evidence="1">
    <name type="scientific">hydrothermal vent metagenome</name>
    <dbReference type="NCBI Taxonomy" id="652676"/>
    <lineage>
        <taxon>unclassified sequences</taxon>
        <taxon>metagenomes</taxon>
        <taxon>ecological metagenomes</taxon>
    </lineage>
</organism>
<accession>A0A3B0ZTX3</accession>